<dbReference type="Proteomes" id="UP000076128">
    <property type="component" value="Chromosome"/>
</dbReference>
<keyword evidence="5" id="KW-1185">Reference proteome</keyword>
<sequence>MKAYIRFSGVTGLCLALAACAPDGAGGTNNLFSDISTLSGGATAGQSPEQRALRERQRSYAQVRVGAAAGGAALGILACAIQKCSAEQTAAVAVAGAAAAYLAGGYLTNQNQAFQATQETLRRDIELAQQDVQKLKQSVSAAQGVVSFQRAEIARLNQGYTAGTVSANQYKAQLASMRGDVSATQSLISTSNERLGSLDNSISNHSRAGLPTDQLSAQRTAQQSQLQQLRQAEQAMLANINRAPAEVKKS</sequence>
<dbReference type="KEGG" id="daa:AKL17_3323"/>
<evidence type="ECO:0000256" key="3">
    <source>
        <dbReference type="SAM" id="SignalP"/>
    </source>
</evidence>
<feature type="chain" id="PRO_5007812040" evidence="3">
    <location>
        <begin position="22"/>
        <end position="250"/>
    </location>
</feature>
<feature type="coiled-coil region" evidence="1">
    <location>
        <begin position="111"/>
        <end position="145"/>
    </location>
</feature>
<name>A0A159Z5M5_9RHOB</name>
<dbReference type="AlphaFoldDB" id="A0A159Z5M5"/>
<feature type="region of interest" description="Disordered" evidence="2">
    <location>
        <begin position="198"/>
        <end position="220"/>
    </location>
</feature>
<evidence type="ECO:0000313" key="5">
    <source>
        <dbReference type="Proteomes" id="UP000076128"/>
    </source>
</evidence>
<evidence type="ECO:0000256" key="1">
    <source>
        <dbReference type="SAM" id="Coils"/>
    </source>
</evidence>
<feature type="signal peptide" evidence="3">
    <location>
        <begin position="1"/>
        <end position="21"/>
    </location>
</feature>
<keyword evidence="1" id="KW-0175">Coiled coil</keyword>
<accession>A0A159Z5M5</accession>
<protein>
    <submittedName>
        <fullName evidence="4">Uncharacterized protein</fullName>
    </submittedName>
</protein>
<dbReference type="PROSITE" id="PS51257">
    <property type="entry name" value="PROKAR_LIPOPROTEIN"/>
    <property type="match status" value="1"/>
</dbReference>
<reference evidence="4 5" key="1">
    <citation type="submission" date="2015-09" db="EMBL/GenBank/DDBJ databases">
        <title>Complete genome sequence of Defluviimonas alba cai42t isolated from an oilfield in Xinjiang.</title>
        <authorList>
            <person name="Geng S."/>
            <person name="Pan X."/>
            <person name="Wu X."/>
        </authorList>
    </citation>
    <scope>NUCLEOTIDE SEQUENCE [LARGE SCALE GENOMIC DNA]</scope>
    <source>
        <strain evidence="5">cai42</strain>
    </source>
</reference>
<organism evidence="4 5">
    <name type="scientific">Frigidibacter mobilis</name>
    <dbReference type="NCBI Taxonomy" id="1335048"/>
    <lineage>
        <taxon>Bacteria</taxon>
        <taxon>Pseudomonadati</taxon>
        <taxon>Pseudomonadota</taxon>
        <taxon>Alphaproteobacteria</taxon>
        <taxon>Rhodobacterales</taxon>
        <taxon>Paracoccaceae</taxon>
        <taxon>Frigidibacter</taxon>
    </lineage>
</organism>
<evidence type="ECO:0000313" key="4">
    <source>
        <dbReference type="EMBL" id="AMY70555.1"/>
    </source>
</evidence>
<dbReference type="EMBL" id="CP012661">
    <property type="protein sequence ID" value="AMY70555.1"/>
    <property type="molecule type" value="Genomic_DNA"/>
</dbReference>
<proteinExistence type="predicted"/>
<gene>
    <name evidence="4" type="ORF">AKL17_3323</name>
</gene>
<evidence type="ECO:0000256" key="2">
    <source>
        <dbReference type="SAM" id="MobiDB-lite"/>
    </source>
</evidence>
<dbReference type="RefSeq" id="WP_066815191.1">
    <property type="nucleotide sequence ID" value="NZ_CP012661.1"/>
</dbReference>
<dbReference type="STRING" id="1335048.AKL17_3323"/>
<keyword evidence="3" id="KW-0732">Signal</keyword>